<proteinExistence type="predicted"/>
<dbReference type="EMBL" id="JAHQIW010004113">
    <property type="protein sequence ID" value="KAJ1361092.1"/>
    <property type="molecule type" value="Genomic_DNA"/>
</dbReference>
<reference evidence="2" key="1">
    <citation type="submission" date="2021-06" db="EMBL/GenBank/DDBJ databases">
        <title>Parelaphostrongylus tenuis whole genome reference sequence.</title>
        <authorList>
            <person name="Garwood T.J."/>
            <person name="Larsen P.A."/>
            <person name="Fountain-Jones N.M."/>
            <person name="Garbe J.R."/>
            <person name="Macchietto M.G."/>
            <person name="Kania S.A."/>
            <person name="Gerhold R.W."/>
            <person name="Richards J.E."/>
            <person name="Wolf T.M."/>
        </authorList>
    </citation>
    <scope>NUCLEOTIDE SEQUENCE</scope>
    <source>
        <strain evidence="2">MNPRO001-30</strain>
        <tissue evidence="2">Meninges</tissue>
    </source>
</reference>
<evidence type="ECO:0000313" key="3">
    <source>
        <dbReference type="Proteomes" id="UP001196413"/>
    </source>
</evidence>
<dbReference type="Proteomes" id="UP001196413">
    <property type="component" value="Unassembled WGS sequence"/>
</dbReference>
<organism evidence="2 3">
    <name type="scientific">Parelaphostrongylus tenuis</name>
    <name type="common">Meningeal worm</name>
    <dbReference type="NCBI Taxonomy" id="148309"/>
    <lineage>
        <taxon>Eukaryota</taxon>
        <taxon>Metazoa</taxon>
        <taxon>Ecdysozoa</taxon>
        <taxon>Nematoda</taxon>
        <taxon>Chromadorea</taxon>
        <taxon>Rhabditida</taxon>
        <taxon>Rhabditina</taxon>
        <taxon>Rhabditomorpha</taxon>
        <taxon>Strongyloidea</taxon>
        <taxon>Metastrongylidae</taxon>
        <taxon>Parelaphostrongylus</taxon>
    </lineage>
</organism>
<dbReference type="AlphaFoldDB" id="A0AAD5QT47"/>
<evidence type="ECO:0000313" key="2">
    <source>
        <dbReference type="EMBL" id="KAJ1361092.1"/>
    </source>
</evidence>
<name>A0AAD5QT47_PARTN</name>
<protein>
    <submittedName>
        <fullName evidence="2">Uncharacterized protein</fullName>
    </submittedName>
</protein>
<sequence length="109" mass="11804">MSNPSSDVGDLHVRALSPIQWRECIARINSPHSAIIYAIRNNTGSSYINASQSGDPDGLVPTRASPIKSWSRSHPFANTSQQADKREDVENTSFMDITTTDSVTGAVSI</sequence>
<keyword evidence="3" id="KW-1185">Reference proteome</keyword>
<feature type="region of interest" description="Disordered" evidence="1">
    <location>
        <begin position="49"/>
        <end position="94"/>
    </location>
</feature>
<accession>A0AAD5QT47</accession>
<feature type="compositionally biased region" description="Polar residues" evidence="1">
    <location>
        <begin position="68"/>
        <end position="82"/>
    </location>
</feature>
<evidence type="ECO:0000256" key="1">
    <source>
        <dbReference type="SAM" id="MobiDB-lite"/>
    </source>
</evidence>
<gene>
    <name evidence="2" type="ORF">KIN20_020269</name>
</gene>
<comment type="caution">
    <text evidence="2">The sequence shown here is derived from an EMBL/GenBank/DDBJ whole genome shotgun (WGS) entry which is preliminary data.</text>
</comment>